<feature type="compositionally biased region" description="Low complexity" evidence="1">
    <location>
        <begin position="227"/>
        <end position="241"/>
    </location>
</feature>
<evidence type="ECO:0000313" key="2">
    <source>
        <dbReference type="EMBL" id="KAF0331789.1"/>
    </source>
</evidence>
<evidence type="ECO:0000256" key="1">
    <source>
        <dbReference type="SAM" id="MobiDB-lite"/>
    </source>
</evidence>
<feature type="compositionally biased region" description="Polar residues" evidence="1">
    <location>
        <begin position="32"/>
        <end position="43"/>
    </location>
</feature>
<sequence>MLWINKVPFFTEHDGAPLVDSKKKPTPAASRPPTQANSSQNPFGYTEPVPTPTEDQDQFIELTLSKPAATVETSNDNNFDGKPSEEPSSRAGGRQPAVDTLMDSAPQGTEPHTAPEMMICGNELSEEQYRQAEDAQKGFFDHHRKSSTEFKSMPGTFGGDGMKEMSDGLKEKSGDLREKSGDVFTTAKGIAKETSGDAVTTFKAIGREEFETQKKVARMFKGLLQRSSGSKSESDSAAAGSVRPDRNTRKDQKEHKSTSGKMPRNSQRVQKRSSKRGKPSSDFSKLGPVVPTEKKRDDVPRQGQEDKGQKTVNKCQDKCPEKTDPHHAPTPPCESPKE</sequence>
<dbReference type="Proteomes" id="UP000434172">
    <property type="component" value="Unassembled WGS sequence"/>
</dbReference>
<gene>
    <name evidence="2" type="ORF">GQ607_000909</name>
</gene>
<feature type="compositionally biased region" description="Basic and acidic residues" evidence="1">
    <location>
        <begin position="243"/>
        <end position="257"/>
    </location>
</feature>
<feature type="region of interest" description="Disordered" evidence="1">
    <location>
        <begin position="1"/>
        <end position="115"/>
    </location>
</feature>
<feature type="region of interest" description="Disordered" evidence="1">
    <location>
        <begin position="223"/>
        <end position="338"/>
    </location>
</feature>
<dbReference type="OrthoDB" id="4828617at2759"/>
<dbReference type="EMBL" id="WOWK01000002">
    <property type="protein sequence ID" value="KAF0331789.1"/>
    <property type="molecule type" value="Genomic_DNA"/>
</dbReference>
<name>A0A8H3WRK3_9PEZI</name>
<comment type="caution">
    <text evidence="2">The sequence shown here is derived from an EMBL/GenBank/DDBJ whole genome shotgun (WGS) entry which is preliminary data.</text>
</comment>
<organism evidence="2 3">
    <name type="scientific">Colletotrichum asianum</name>
    <dbReference type="NCBI Taxonomy" id="702518"/>
    <lineage>
        <taxon>Eukaryota</taxon>
        <taxon>Fungi</taxon>
        <taxon>Dikarya</taxon>
        <taxon>Ascomycota</taxon>
        <taxon>Pezizomycotina</taxon>
        <taxon>Sordariomycetes</taxon>
        <taxon>Hypocreomycetidae</taxon>
        <taxon>Glomerellales</taxon>
        <taxon>Glomerellaceae</taxon>
        <taxon>Colletotrichum</taxon>
        <taxon>Colletotrichum gloeosporioides species complex</taxon>
    </lineage>
</organism>
<dbReference type="AlphaFoldDB" id="A0A8H3WRK3"/>
<feature type="compositionally biased region" description="Basic and acidic residues" evidence="1">
    <location>
        <begin position="11"/>
        <end position="23"/>
    </location>
</feature>
<reference evidence="2 3" key="1">
    <citation type="submission" date="2019-12" db="EMBL/GenBank/DDBJ databases">
        <title>A genome sequence resource for the geographically widespread anthracnose pathogen Colletotrichum asianum.</title>
        <authorList>
            <person name="Meng Y."/>
        </authorList>
    </citation>
    <scope>NUCLEOTIDE SEQUENCE [LARGE SCALE GENOMIC DNA]</scope>
    <source>
        <strain evidence="2 3">ICMP 18580</strain>
    </source>
</reference>
<proteinExistence type="predicted"/>
<feature type="region of interest" description="Disordered" evidence="1">
    <location>
        <begin position="141"/>
        <end position="181"/>
    </location>
</feature>
<feature type="compositionally biased region" description="Basic residues" evidence="1">
    <location>
        <begin position="269"/>
        <end position="278"/>
    </location>
</feature>
<feature type="compositionally biased region" description="Basic and acidic residues" evidence="1">
    <location>
        <begin position="161"/>
        <end position="181"/>
    </location>
</feature>
<keyword evidence="3" id="KW-1185">Reference proteome</keyword>
<feature type="compositionally biased region" description="Pro residues" evidence="1">
    <location>
        <begin position="328"/>
        <end position="338"/>
    </location>
</feature>
<feature type="compositionally biased region" description="Basic and acidic residues" evidence="1">
    <location>
        <begin position="292"/>
        <end position="327"/>
    </location>
</feature>
<evidence type="ECO:0000313" key="3">
    <source>
        <dbReference type="Proteomes" id="UP000434172"/>
    </source>
</evidence>
<protein>
    <submittedName>
        <fullName evidence="2">Uncharacterized protein</fullName>
    </submittedName>
</protein>
<accession>A0A8H3WRK3</accession>